<dbReference type="RefSeq" id="WP_251874615.1">
    <property type="nucleotide sequence ID" value="NZ_CP098755.1"/>
</dbReference>
<name>A0ABY4WL74_9BACL</name>
<protein>
    <submittedName>
        <fullName evidence="1">Uncharacterized protein</fullName>
    </submittedName>
</protein>
<evidence type="ECO:0000313" key="2">
    <source>
        <dbReference type="Proteomes" id="UP001056500"/>
    </source>
</evidence>
<dbReference type="EMBL" id="CP098755">
    <property type="protein sequence ID" value="USG67516.1"/>
    <property type="molecule type" value="Genomic_DNA"/>
</dbReference>
<sequence>MKHSQALASLQFLQEQFDYAVMHDSCRRSGNGEVRTIIVQNPEGVVRVLQSTVRKRTESTQQIILSEVEMNILKQLT</sequence>
<reference evidence="1" key="1">
    <citation type="submission" date="2022-06" db="EMBL/GenBank/DDBJ databases">
        <title>Genome sequencing of Brevibacillus sp. BB3-R1.</title>
        <authorList>
            <person name="Heo J."/>
            <person name="Lee D."/>
            <person name="Won M."/>
            <person name="Han B.-H."/>
            <person name="Hong S.-B."/>
            <person name="Kwon S.-W."/>
        </authorList>
    </citation>
    <scope>NUCLEOTIDE SEQUENCE</scope>
    <source>
        <strain evidence="1">BB3-R1</strain>
    </source>
</reference>
<organism evidence="1 2">
    <name type="scientific">Brevibacillus ruminantium</name>
    <dbReference type="NCBI Taxonomy" id="2950604"/>
    <lineage>
        <taxon>Bacteria</taxon>
        <taxon>Bacillati</taxon>
        <taxon>Bacillota</taxon>
        <taxon>Bacilli</taxon>
        <taxon>Bacillales</taxon>
        <taxon>Paenibacillaceae</taxon>
        <taxon>Brevibacillus</taxon>
    </lineage>
</organism>
<keyword evidence="2" id="KW-1185">Reference proteome</keyword>
<gene>
    <name evidence="1" type="ORF">NDK47_09680</name>
</gene>
<proteinExistence type="predicted"/>
<dbReference type="Proteomes" id="UP001056500">
    <property type="component" value="Chromosome"/>
</dbReference>
<evidence type="ECO:0000313" key="1">
    <source>
        <dbReference type="EMBL" id="USG67516.1"/>
    </source>
</evidence>
<accession>A0ABY4WL74</accession>